<feature type="compositionally biased region" description="Polar residues" evidence="6">
    <location>
        <begin position="1"/>
        <end position="19"/>
    </location>
</feature>
<comment type="subcellular location">
    <subcellularLocation>
        <location evidence="1">Nucleus</location>
    </subcellularLocation>
</comment>
<accession>A0A4C1U8V6</accession>
<dbReference type="STRING" id="151549.A0A4C1U8V6"/>
<dbReference type="PANTHER" id="PTHR46481:SF10">
    <property type="entry name" value="ZINC FINGER BED DOMAIN-CONTAINING PROTEIN 39"/>
    <property type="match status" value="1"/>
</dbReference>
<dbReference type="SUPFAM" id="SSF53098">
    <property type="entry name" value="Ribonuclease H-like"/>
    <property type="match status" value="1"/>
</dbReference>
<organism evidence="7 8">
    <name type="scientific">Eumeta variegata</name>
    <name type="common">Bagworm moth</name>
    <name type="synonym">Eumeta japonica</name>
    <dbReference type="NCBI Taxonomy" id="151549"/>
    <lineage>
        <taxon>Eukaryota</taxon>
        <taxon>Metazoa</taxon>
        <taxon>Ecdysozoa</taxon>
        <taxon>Arthropoda</taxon>
        <taxon>Hexapoda</taxon>
        <taxon>Insecta</taxon>
        <taxon>Pterygota</taxon>
        <taxon>Neoptera</taxon>
        <taxon>Endopterygota</taxon>
        <taxon>Lepidoptera</taxon>
        <taxon>Glossata</taxon>
        <taxon>Ditrysia</taxon>
        <taxon>Tineoidea</taxon>
        <taxon>Psychidae</taxon>
        <taxon>Oiketicinae</taxon>
        <taxon>Eumeta</taxon>
    </lineage>
</organism>
<keyword evidence="4" id="KW-0862">Zinc</keyword>
<dbReference type="AlphaFoldDB" id="A0A4C1U8V6"/>
<dbReference type="GO" id="GO:0008270">
    <property type="term" value="F:zinc ion binding"/>
    <property type="evidence" value="ECO:0007669"/>
    <property type="project" value="UniProtKB-KW"/>
</dbReference>
<evidence type="ECO:0000313" key="8">
    <source>
        <dbReference type="Proteomes" id="UP000299102"/>
    </source>
</evidence>
<dbReference type="EMBL" id="BGZK01000142">
    <property type="protein sequence ID" value="GBP22718.1"/>
    <property type="molecule type" value="Genomic_DNA"/>
</dbReference>
<dbReference type="InterPro" id="IPR052035">
    <property type="entry name" value="ZnF_BED_domain_contain"/>
</dbReference>
<evidence type="ECO:0000256" key="3">
    <source>
        <dbReference type="ARBA" id="ARBA00022771"/>
    </source>
</evidence>
<protein>
    <submittedName>
        <fullName evidence="7">Zinc finger BED domain-containing protein 1</fullName>
    </submittedName>
</protein>
<keyword evidence="8" id="KW-1185">Reference proteome</keyword>
<dbReference type="GO" id="GO:0005634">
    <property type="term" value="C:nucleus"/>
    <property type="evidence" value="ECO:0007669"/>
    <property type="project" value="UniProtKB-SubCell"/>
</dbReference>
<dbReference type="InterPro" id="IPR012337">
    <property type="entry name" value="RNaseH-like_sf"/>
</dbReference>
<name>A0A4C1U8V6_EUMVA</name>
<evidence type="ECO:0000256" key="2">
    <source>
        <dbReference type="ARBA" id="ARBA00022723"/>
    </source>
</evidence>
<dbReference type="OrthoDB" id="2438421at2759"/>
<keyword evidence="2" id="KW-0479">Metal-binding</keyword>
<dbReference type="PANTHER" id="PTHR46481">
    <property type="entry name" value="ZINC FINGER BED DOMAIN-CONTAINING PROTEIN 4"/>
    <property type="match status" value="1"/>
</dbReference>
<comment type="caution">
    <text evidence="7">The sequence shown here is derived from an EMBL/GenBank/DDBJ whole genome shotgun (WGS) entry which is preliminary data.</text>
</comment>
<reference evidence="7 8" key="1">
    <citation type="journal article" date="2019" name="Commun. Biol.">
        <title>The bagworm genome reveals a unique fibroin gene that provides high tensile strength.</title>
        <authorList>
            <person name="Kono N."/>
            <person name="Nakamura H."/>
            <person name="Ohtoshi R."/>
            <person name="Tomita M."/>
            <person name="Numata K."/>
            <person name="Arakawa K."/>
        </authorList>
    </citation>
    <scope>NUCLEOTIDE SEQUENCE [LARGE SCALE GENOMIC DNA]</scope>
</reference>
<feature type="region of interest" description="Disordered" evidence="6">
    <location>
        <begin position="1"/>
        <end position="27"/>
    </location>
</feature>
<gene>
    <name evidence="7" type="primary">ZBED1</name>
    <name evidence="7" type="ORF">EVAR_14000_1</name>
</gene>
<evidence type="ECO:0000313" key="7">
    <source>
        <dbReference type="EMBL" id="GBP22718.1"/>
    </source>
</evidence>
<evidence type="ECO:0000256" key="4">
    <source>
        <dbReference type="ARBA" id="ARBA00022833"/>
    </source>
</evidence>
<evidence type="ECO:0000256" key="1">
    <source>
        <dbReference type="ARBA" id="ARBA00004123"/>
    </source>
</evidence>
<evidence type="ECO:0000256" key="6">
    <source>
        <dbReference type="SAM" id="MobiDB-lite"/>
    </source>
</evidence>
<dbReference type="Proteomes" id="UP000299102">
    <property type="component" value="Unassembled WGS sequence"/>
</dbReference>
<evidence type="ECO:0000256" key="5">
    <source>
        <dbReference type="ARBA" id="ARBA00023242"/>
    </source>
</evidence>
<dbReference type="Gene3D" id="1.10.10.1070">
    <property type="entry name" value="Zinc finger, BED domain-containing"/>
    <property type="match status" value="1"/>
</dbReference>
<dbReference type="SUPFAM" id="SSF140996">
    <property type="entry name" value="Hermes dimerisation domain"/>
    <property type="match status" value="1"/>
</dbReference>
<keyword evidence="3" id="KW-0863">Zinc-finger</keyword>
<sequence length="265" mass="30192">MDSTSSPMDNSSEISTKNSQTDKKMDYDRELPFKRQISIESSFGEIYAYTSTGDKTKRINNAIMFMICKDNQPFSLVENEGFKNLLKVTAPHYKIPSRTSVTRWLDEKYDALSTVMKTKLCCVEDLTLTSDIWSDLQMRSYLGVTAHFGIGIEFHSVTLGVYHLDERHTSEYIAQMLIKTCEEWGFNTDKVTAVVTDNAANMVKAVEIAFEPVQMRVFYAQVHSFQYSVYSVQLPRFYAGRDQSVTNMDSETAVVLWLDTVDGTS</sequence>
<proteinExistence type="predicted"/>
<keyword evidence="5" id="KW-0539">Nucleus</keyword>